<evidence type="ECO:0000313" key="3">
    <source>
        <dbReference type="EMBL" id="KAF2620994.1"/>
    </source>
</evidence>
<gene>
    <name evidence="3" type="ORF">F2Q68_00039406</name>
    <name evidence="2" type="ORF">F2Q70_00038740</name>
</gene>
<feature type="region of interest" description="Disordered" evidence="1">
    <location>
        <begin position="1"/>
        <end position="28"/>
    </location>
</feature>
<dbReference type="AlphaFoldDB" id="A0A8S9MKN9"/>
<evidence type="ECO:0000313" key="2">
    <source>
        <dbReference type="EMBL" id="KAF2591449.1"/>
    </source>
</evidence>
<dbReference type="EMBL" id="QGKW02000007">
    <property type="protein sequence ID" value="KAF2620994.1"/>
    <property type="molecule type" value="Genomic_DNA"/>
</dbReference>
<reference evidence="3" key="1">
    <citation type="submission" date="2019-12" db="EMBL/GenBank/DDBJ databases">
        <title>Genome sequencing and annotation of Brassica cretica.</title>
        <authorList>
            <person name="Studholme D.J."/>
            <person name="Sarris P.F."/>
        </authorList>
    </citation>
    <scope>NUCLEOTIDE SEQUENCE</scope>
    <source>
        <strain evidence="3">PFS-001/15</strain>
        <strain evidence="2">PFS-102/07</strain>
        <tissue evidence="3">Leaf</tissue>
    </source>
</reference>
<sequence>MTSIDQHPPDIDRHSWSDELPVEFPAPPDRSMHLGSYIGVFDDPPKGLRYKSDVDRGPSVPVSIDAHRHGCRSTSIVYQSTRKCVKIFLMEAPPRYQTSQGEEEEEKKDQEQSSIIIDYSVLRWC</sequence>
<dbReference type="Proteomes" id="UP000712281">
    <property type="component" value="Unassembled WGS sequence"/>
</dbReference>
<proteinExistence type="predicted"/>
<comment type="caution">
    <text evidence="3">The sequence shown here is derived from an EMBL/GenBank/DDBJ whole genome shotgun (WGS) entry which is preliminary data.</text>
</comment>
<protein>
    <submittedName>
        <fullName evidence="3">Uncharacterized protein</fullName>
    </submittedName>
</protein>
<organism evidence="3 4">
    <name type="scientific">Brassica cretica</name>
    <name type="common">Mustard</name>
    <dbReference type="NCBI Taxonomy" id="69181"/>
    <lineage>
        <taxon>Eukaryota</taxon>
        <taxon>Viridiplantae</taxon>
        <taxon>Streptophyta</taxon>
        <taxon>Embryophyta</taxon>
        <taxon>Tracheophyta</taxon>
        <taxon>Spermatophyta</taxon>
        <taxon>Magnoliopsida</taxon>
        <taxon>eudicotyledons</taxon>
        <taxon>Gunneridae</taxon>
        <taxon>Pentapetalae</taxon>
        <taxon>rosids</taxon>
        <taxon>malvids</taxon>
        <taxon>Brassicales</taxon>
        <taxon>Brassicaceae</taxon>
        <taxon>Brassiceae</taxon>
        <taxon>Brassica</taxon>
    </lineage>
</organism>
<evidence type="ECO:0000256" key="1">
    <source>
        <dbReference type="SAM" id="MobiDB-lite"/>
    </source>
</evidence>
<dbReference type="EMBL" id="QGKY02000190">
    <property type="protein sequence ID" value="KAF2591449.1"/>
    <property type="molecule type" value="Genomic_DNA"/>
</dbReference>
<name>A0A8S9MKN9_BRACR</name>
<accession>A0A8S9MKN9</accession>
<evidence type="ECO:0000313" key="4">
    <source>
        <dbReference type="Proteomes" id="UP000712281"/>
    </source>
</evidence>
<feature type="compositionally biased region" description="Basic and acidic residues" evidence="1">
    <location>
        <begin position="7"/>
        <end position="17"/>
    </location>
</feature>